<reference evidence="3" key="1">
    <citation type="submission" date="2016-11" db="EMBL/GenBank/DDBJ databases">
        <authorList>
            <person name="Varghese N."/>
            <person name="Submissions S."/>
        </authorList>
    </citation>
    <scope>NUCLEOTIDE SEQUENCE [LARGE SCALE GENOMIC DNA]</scope>
    <source>
        <strain evidence="3">DSM 18016</strain>
    </source>
</reference>
<evidence type="ECO:0000313" key="2">
    <source>
        <dbReference type="EMBL" id="SHK43382.1"/>
    </source>
</evidence>
<keyword evidence="3" id="KW-1185">Reference proteome</keyword>
<protein>
    <submittedName>
        <fullName evidence="2">Uncharacterized protein</fullName>
    </submittedName>
</protein>
<feature type="transmembrane region" description="Helical" evidence="1">
    <location>
        <begin position="125"/>
        <end position="143"/>
    </location>
</feature>
<dbReference type="OrthoDB" id="1453218at2"/>
<dbReference type="RefSeq" id="WP_072998252.1">
    <property type="nucleotide sequence ID" value="NZ_FRAM01000002.1"/>
</dbReference>
<name>A0A1M6SF42_9FLAO</name>
<keyword evidence="1" id="KW-0812">Transmembrane</keyword>
<evidence type="ECO:0000313" key="3">
    <source>
        <dbReference type="Proteomes" id="UP000184498"/>
    </source>
</evidence>
<accession>A0A1M6SF42</accession>
<dbReference type="EMBL" id="FRAM01000002">
    <property type="protein sequence ID" value="SHK43382.1"/>
    <property type="molecule type" value="Genomic_DNA"/>
</dbReference>
<keyword evidence="1" id="KW-1133">Transmembrane helix</keyword>
<gene>
    <name evidence="2" type="ORF">SAMN05444371_2432</name>
</gene>
<dbReference type="AlphaFoldDB" id="A0A1M6SF42"/>
<proteinExistence type="predicted"/>
<feature type="transmembrane region" description="Helical" evidence="1">
    <location>
        <begin position="98"/>
        <end position="119"/>
    </location>
</feature>
<dbReference type="STRING" id="216903.SAMN05444371_2432"/>
<sequence>MVEVKRFKFTSNLDFVCQGLKDKGILFEADWENNILYCEEKDNQNVFDFINSLNLDENDVEVDESIIEGYKEWDKNMYNPGHYTGGNIPFFDKEKNNYALYGFITIISGLVCLIEIVNANKFRKSVFWILFLIIFLICFSFFYQHYKFKRSKK</sequence>
<evidence type="ECO:0000256" key="1">
    <source>
        <dbReference type="SAM" id="Phobius"/>
    </source>
</evidence>
<organism evidence="2 3">
    <name type="scientific">Epilithonimonas mollis</name>
    <dbReference type="NCBI Taxonomy" id="216903"/>
    <lineage>
        <taxon>Bacteria</taxon>
        <taxon>Pseudomonadati</taxon>
        <taxon>Bacteroidota</taxon>
        <taxon>Flavobacteriia</taxon>
        <taxon>Flavobacteriales</taxon>
        <taxon>Weeksellaceae</taxon>
        <taxon>Chryseobacterium group</taxon>
        <taxon>Epilithonimonas</taxon>
    </lineage>
</organism>
<dbReference type="Proteomes" id="UP000184498">
    <property type="component" value="Unassembled WGS sequence"/>
</dbReference>
<keyword evidence="1" id="KW-0472">Membrane</keyword>